<evidence type="ECO:0000259" key="4">
    <source>
        <dbReference type="PROSITE" id="PS51833"/>
    </source>
</evidence>
<evidence type="ECO:0000313" key="6">
    <source>
        <dbReference type="Proteomes" id="UP000733744"/>
    </source>
</evidence>
<reference evidence="5 6" key="1">
    <citation type="journal article" date="2019" name="Antonie Van Leeuwenhoek">
        <title>Description of 'Ca. Methylobacter oryzae' KRF1, a novel species from the environmentally important Methylobacter clade 2.</title>
        <authorList>
            <person name="Khatri K."/>
            <person name="Mohite J.A."/>
            <person name="Pandit P.S."/>
            <person name="Bahulikar R."/>
            <person name="Rahalkar M.C."/>
        </authorList>
    </citation>
    <scope>NUCLEOTIDE SEQUENCE [LARGE SCALE GENOMIC DNA]</scope>
    <source>
        <strain evidence="5 6">KRF1</strain>
    </source>
</reference>
<dbReference type="InterPro" id="IPR003018">
    <property type="entry name" value="GAF"/>
</dbReference>
<evidence type="ECO:0000259" key="3">
    <source>
        <dbReference type="PROSITE" id="PS50887"/>
    </source>
</evidence>
<dbReference type="SMART" id="SM00065">
    <property type="entry name" value="GAF"/>
    <property type="match status" value="1"/>
</dbReference>
<dbReference type="Pfam" id="PF01590">
    <property type="entry name" value="GAF"/>
    <property type="match status" value="1"/>
</dbReference>
<dbReference type="EMBL" id="RYFG02000077">
    <property type="protein sequence ID" value="TRW97039.1"/>
    <property type="molecule type" value="Genomic_DNA"/>
</dbReference>
<proteinExistence type="predicted"/>
<evidence type="ECO:0000256" key="1">
    <source>
        <dbReference type="ARBA" id="ARBA00012528"/>
    </source>
</evidence>
<dbReference type="PANTHER" id="PTHR45138:SF9">
    <property type="entry name" value="DIGUANYLATE CYCLASE DGCM-RELATED"/>
    <property type="match status" value="1"/>
</dbReference>
<dbReference type="InterPro" id="IPR050469">
    <property type="entry name" value="Diguanylate_Cyclase"/>
</dbReference>
<dbReference type="NCBIfam" id="TIGR00277">
    <property type="entry name" value="HDIG"/>
    <property type="match status" value="1"/>
</dbReference>
<dbReference type="InterPro" id="IPR029787">
    <property type="entry name" value="Nucleotide_cyclase"/>
</dbReference>
<dbReference type="SUPFAM" id="SSF109604">
    <property type="entry name" value="HD-domain/PDEase-like"/>
    <property type="match status" value="1"/>
</dbReference>
<dbReference type="InterPro" id="IPR006675">
    <property type="entry name" value="HDIG_dom"/>
</dbReference>
<dbReference type="CDD" id="cd00077">
    <property type="entry name" value="HDc"/>
    <property type="match status" value="1"/>
</dbReference>
<accession>A0ABY3CBR4</accession>
<comment type="catalytic activity">
    <reaction evidence="2">
        <text>2 GTP = 3',3'-c-di-GMP + 2 diphosphate</text>
        <dbReference type="Rhea" id="RHEA:24898"/>
        <dbReference type="ChEBI" id="CHEBI:33019"/>
        <dbReference type="ChEBI" id="CHEBI:37565"/>
        <dbReference type="ChEBI" id="CHEBI:58805"/>
        <dbReference type="EC" id="2.7.7.65"/>
    </reaction>
</comment>
<dbReference type="Gene3D" id="1.10.3210.10">
    <property type="entry name" value="Hypothetical protein af1432"/>
    <property type="match status" value="1"/>
</dbReference>
<evidence type="ECO:0000256" key="2">
    <source>
        <dbReference type="ARBA" id="ARBA00034247"/>
    </source>
</evidence>
<dbReference type="SUPFAM" id="SSF55073">
    <property type="entry name" value="Nucleotide cyclase"/>
    <property type="match status" value="1"/>
</dbReference>
<organism evidence="5 6">
    <name type="scientific">Candidatus Methylobacter oryzae</name>
    <dbReference type="NCBI Taxonomy" id="2497749"/>
    <lineage>
        <taxon>Bacteria</taxon>
        <taxon>Pseudomonadati</taxon>
        <taxon>Pseudomonadota</taxon>
        <taxon>Gammaproteobacteria</taxon>
        <taxon>Methylococcales</taxon>
        <taxon>Methylococcaceae</taxon>
        <taxon>Methylobacter</taxon>
    </lineage>
</organism>
<dbReference type="RefSeq" id="WP_127030280.1">
    <property type="nucleotide sequence ID" value="NZ_RYFG02000077.1"/>
</dbReference>
<dbReference type="PROSITE" id="PS50887">
    <property type="entry name" value="GGDEF"/>
    <property type="match status" value="1"/>
</dbReference>
<dbReference type="Proteomes" id="UP000733744">
    <property type="component" value="Unassembled WGS sequence"/>
</dbReference>
<dbReference type="InterPro" id="IPR000160">
    <property type="entry name" value="GGDEF_dom"/>
</dbReference>
<dbReference type="Gene3D" id="3.30.450.40">
    <property type="match status" value="1"/>
</dbReference>
<dbReference type="InterPro" id="IPR013976">
    <property type="entry name" value="HDOD"/>
</dbReference>
<feature type="domain" description="GGDEF" evidence="3">
    <location>
        <begin position="529"/>
        <end position="664"/>
    </location>
</feature>
<dbReference type="InterPro" id="IPR003607">
    <property type="entry name" value="HD/PDEase_dom"/>
</dbReference>
<sequence length="670" mass="75505">MTDEDKDNIERIRKAARAILQGDIKHLHILPAVAIKLLKLTKDDNAKIEHLSLIIETEPVLAAKILKQVNSAAYALPNKITSINKAVTMLGFSAVRQLAINLLLYNRLIQEGSKRAFDLLFFWQHCLYVASLSRRIAVALEHPDPDLVYTGGLLHDIGELVLETHGRMTYSDFIASMDKNEHAVIEEERRFFGITHAEIGHLFCLEWQLPAPIAAIVACHHSLPAEISPYAKYEAEIAMVSFANYIAWIQGIGSSSHDSHSTLQKTVLETLNVEQLDLEALLQQADQDMRMTREFYDVELPGLTTLRATLVKATINLSQISEVKPVETVDTSGKKLSSSLTAPHHSLDPDDFIPRTLEAIQTEFAFDRSIMFTIDPKRRCLLASYWQPEAMLPQTLQPFEIDIGGISGLLLECLREKKAVIVNTNIEPGNPILQRLNTAEFTALPVLNHNRLIGLLYADYSLSKKAIRAQLLPEIMPIAYELGIAMFNAKQYEQQKKHAQIDHLTQLFNKRMANNFLTEIFQRDKSKLTNIAIGFIDIDHFKQFNDTCGHQAGDDALKIVADILRSLTRPGDFIGRYGGEEFLFILKNTNEKGAYVYAERIRSRIERRGKVMSQRFHDLQLTVSIGIAMYNAGYANYSDMVEAADQAMYRAKSEGRNRTVMLSGSAVDKK</sequence>
<dbReference type="PANTHER" id="PTHR45138">
    <property type="entry name" value="REGULATORY COMPONENTS OF SENSORY TRANSDUCTION SYSTEM"/>
    <property type="match status" value="1"/>
</dbReference>
<dbReference type="InterPro" id="IPR029016">
    <property type="entry name" value="GAF-like_dom_sf"/>
</dbReference>
<dbReference type="SUPFAM" id="SSF55781">
    <property type="entry name" value="GAF domain-like"/>
    <property type="match status" value="1"/>
</dbReference>
<dbReference type="Pfam" id="PF00990">
    <property type="entry name" value="GGDEF"/>
    <property type="match status" value="1"/>
</dbReference>
<comment type="caution">
    <text evidence="5">The sequence shown here is derived from an EMBL/GenBank/DDBJ whole genome shotgun (WGS) entry which is preliminary data.</text>
</comment>
<dbReference type="SMART" id="SM00267">
    <property type="entry name" value="GGDEF"/>
    <property type="match status" value="1"/>
</dbReference>
<name>A0ABY3CBR4_9GAMM</name>
<dbReference type="Gene3D" id="3.30.70.270">
    <property type="match status" value="1"/>
</dbReference>
<keyword evidence="6" id="KW-1185">Reference proteome</keyword>
<evidence type="ECO:0000313" key="5">
    <source>
        <dbReference type="EMBL" id="TRW97039.1"/>
    </source>
</evidence>
<protein>
    <recommendedName>
        <fullName evidence="1">diguanylate cyclase</fullName>
        <ecNumber evidence="1">2.7.7.65</ecNumber>
    </recommendedName>
</protein>
<feature type="domain" description="HDOD" evidence="4">
    <location>
        <begin position="27"/>
        <end position="223"/>
    </location>
</feature>
<dbReference type="InterPro" id="IPR043128">
    <property type="entry name" value="Rev_trsase/Diguanyl_cyclase"/>
</dbReference>
<dbReference type="NCBIfam" id="TIGR00254">
    <property type="entry name" value="GGDEF"/>
    <property type="match status" value="1"/>
</dbReference>
<gene>
    <name evidence="5" type="ORF">EKO24_008125</name>
</gene>
<dbReference type="CDD" id="cd01949">
    <property type="entry name" value="GGDEF"/>
    <property type="match status" value="1"/>
</dbReference>
<dbReference type="Pfam" id="PF08668">
    <property type="entry name" value="HDOD"/>
    <property type="match status" value="1"/>
</dbReference>
<dbReference type="PROSITE" id="PS51833">
    <property type="entry name" value="HDOD"/>
    <property type="match status" value="1"/>
</dbReference>
<dbReference type="EC" id="2.7.7.65" evidence="1"/>